<dbReference type="Proteomes" id="UP000182284">
    <property type="component" value="Unassembled WGS sequence"/>
</dbReference>
<organism evidence="3 4">
    <name type="scientific">Celeribacter baekdonensis</name>
    <dbReference type="NCBI Taxonomy" id="875171"/>
    <lineage>
        <taxon>Bacteria</taxon>
        <taxon>Pseudomonadati</taxon>
        <taxon>Pseudomonadota</taxon>
        <taxon>Alphaproteobacteria</taxon>
        <taxon>Rhodobacterales</taxon>
        <taxon>Roseobacteraceae</taxon>
        <taxon>Celeribacter</taxon>
    </lineage>
</organism>
<evidence type="ECO:0000313" key="4">
    <source>
        <dbReference type="Proteomes" id="UP000182284"/>
    </source>
</evidence>
<reference evidence="3 4" key="1">
    <citation type="submission" date="2016-10" db="EMBL/GenBank/DDBJ databases">
        <authorList>
            <person name="de Groot N.N."/>
        </authorList>
    </citation>
    <scope>NUCLEOTIDE SEQUENCE [LARGE SCALE GENOMIC DNA]</scope>
    <source>
        <strain evidence="3 4">DSM 27375</strain>
    </source>
</reference>
<sequence>MTLPPHDHSALEAVDELATVRAHIERLRNREAELCDEIRSFATQSGGLRVCGATRDAVIERRRPRRVDLGKLPKEVFLDPGLLLGQTETVVLIWPKSGLTAVPAALPASVSHADPTDTPEARPFDGPVDVPPEQRADPMDRPEITDDLPRDHVSETKEMDVGFEGLEEIVDMIVDMEGAPVTMPTLLQECATASDDRHIEFNIASEPATTAIGSVTPSPTEMRTIGAPMEEGDPIGDMLDLSDRFEEVDSPVDVNVAAPVLPPLARDAHVPRREERITVASEDPFGLKGATPTPSAATYLDVTADEAPECETPRDLRPTAHAHLQPMAGLHEEEIAQALDDADAPLDPVTLSEALSEAQRLENQMDLQVELGKFDLSEDLPAAFSTSRAISGA</sequence>
<protein>
    <submittedName>
        <fullName evidence="3">Uncharacterized protein</fullName>
    </submittedName>
</protein>
<keyword evidence="1" id="KW-0175">Coiled coil</keyword>
<dbReference type="EMBL" id="FNBL01000002">
    <property type="protein sequence ID" value="SDF11555.1"/>
    <property type="molecule type" value="Genomic_DNA"/>
</dbReference>
<evidence type="ECO:0000256" key="2">
    <source>
        <dbReference type="SAM" id="MobiDB-lite"/>
    </source>
</evidence>
<feature type="coiled-coil region" evidence="1">
    <location>
        <begin position="10"/>
        <end position="37"/>
    </location>
</feature>
<accession>A0A1G7IG15</accession>
<evidence type="ECO:0000256" key="1">
    <source>
        <dbReference type="SAM" id="Coils"/>
    </source>
</evidence>
<dbReference type="OrthoDB" id="7876723at2"/>
<feature type="region of interest" description="Disordered" evidence="2">
    <location>
        <begin position="210"/>
        <end position="232"/>
    </location>
</feature>
<feature type="region of interest" description="Disordered" evidence="2">
    <location>
        <begin position="109"/>
        <end position="148"/>
    </location>
</feature>
<name>A0A1G7IG15_9RHOB</name>
<proteinExistence type="predicted"/>
<gene>
    <name evidence="3" type="ORF">SAMN04488117_102313</name>
</gene>
<feature type="compositionally biased region" description="Polar residues" evidence="2">
    <location>
        <begin position="210"/>
        <end position="221"/>
    </location>
</feature>
<dbReference type="AlphaFoldDB" id="A0A1G7IG15"/>
<dbReference type="RefSeq" id="WP_074642092.1">
    <property type="nucleotide sequence ID" value="NZ_FNBL01000002.1"/>
</dbReference>
<evidence type="ECO:0000313" key="3">
    <source>
        <dbReference type="EMBL" id="SDF11555.1"/>
    </source>
</evidence>
<feature type="compositionally biased region" description="Basic and acidic residues" evidence="2">
    <location>
        <begin position="132"/>
        <end position="148"/>
    </location>
</feature>